<evidence type="ECO:0000313" key="3">
    <source>
        <dbReference type="Proteomes" id="UP000076925"/>
    </source>
</evidence>
<keyword evidence="3" id="KW-1185">Reference proteome</keyword>
<evidence type="ECO:0000259" key="1">
    <source>
        <dbReference type="Pfam" id="PF00535"/>
    </source>
</evidence>
<gene>
    <name evidence="2" type="ORF">WA1_46725</name>
</gene>
<protein>
    <submittedName>
        <fullName evidence="2">Family 2 glycosyl transferase</fullName>
    </submittedName>
</protein>
<dbReference type="STRING" id="128403.WA1_46725"/>
<dbReference type="InterPro" id="IPR050834">
    <property type="entry name" value="Glycosyltransf_2"/>
</dbReference>
<dbReference type="InterPro" id="IPR029044">
    <property type="entry name" value="Nucleotide-diphossugar_trans"/>
</dbReference>
<reference evidence="2 3" key="1">
    <citation type="journal article" date="2013" name="Genome Biol. Evol.">
        <title>Genomes of Stigonematalean cyanobacteria (subsection V) and the evolution of oxygenic photosynthesis from prokaryotes to plastids.</title>
        <authorList>
            <person name="Dagan T."/>
            <person name="Roettger M."/>
            <person name="Stucken K."/>
            <person name="Landan G."/>
            <person name="Koch R."/>
            <person name="Major P."/>
            <person name="Gould S.B."/>
            <person name="Goremykin V.V."/>
            <person name="Rippka R."/>
            <person name="Tandeau de Marsac N."/>
            <person name="Gugger M."/>
            <person name="Lockhart P.J."/>
            <person name="Allen J.F."/>
            <person name="Brune I."/>
            <person name="Maus I."/>
            <person name="Puhler A."/>
            <person name="Martin W.F."/>
        </authorList>
    </citation>
    <scope>NUCLEOTIDE SEQUENCE [LARGE SCALE GENOMIC DNA]</scope>
    <source>
        <strain evidence="2 3">PCC 7110</strain>
    </source>
</reference>
<evidence type="ECO:0000313" key="2">
    <source>
        <dbReference type="EMBL" id="KYC37131.1"/>
    </source>
</evidence>
<name>A0A139WXG6_9CYAN</name>
<proteinExistence type="predicted"/>
<feature type="domain" description="Glycosyltransferase 2-like" evidence="1">
    <location>
        <begin position="8"/>
        <end position="118"/>
    </location>
</feature>
<dbReference type="Gene3D" id="3.90.550.10">
    <property type="entry name" value="Spore Coat Polysaccharide Biosynthesis Protein SpsA, Chain A"/>
    <property type="match status" value="1"/>
</dbReference>
<sequence length="404" mass="45970">MLPKTKVTIAIPTYNRSKLLKISLESALAQDYPDFQVLVLDNASSDDTEAVVRSFEDSRIAYVRNESNIGIFGNWQRTVELNSSPYLSILSDDDVLLPNFIHESVLALDNHPQTGLSAAQAEFINMNGVTLQVAGTELSDKLPQGLVSGIEFIHQIVDGRKWILRTSAVMFRADALREVGGFDLTHTKYLLDLNLYLRMAAQFDFVFIAKELAQVRFHVEQDSQVSFHSPGGIGALAVMAERTDAIAYLLQSPRAESASYRRWLSDRLLYISMRRSECTSGLVPELNLSWSERLRIAIQEIVAVIPTGKRFILVDENQWGEDILLEFCALPFLEHEGQYWGYPPDDQTAIREMERMRQEGASFMVIGWPAFWWLDYYSQLRNYLSSNFRCVLHNSRLIVFDLGP</sequence>
<dbReference type="PANTHER" id="PTHR43685">
    <property type="entry name" value="GLYCOSYLTRANSFERASE"/>
    <property type="match status" value="1"/>
</dbReference>
<dbReference type="InterPro" id="IPR001173">
    <property type="entry name" value="Glyco_trans_2-like"/>
</dbReference>
<keyword evidence="2" id="KW-0808">Transferase</keyword>
<dbReference type="Pfam" id="PF00535">
    <property type="entry name" value="Glycos_transf_2"/>
    <property type="match status" value="1"/>
</dbReference>
<dbReference type="RefSeq" id="WP_017744946.1">
    <property type="nucleotide sequence ID" value="NZ_KQ976354.1"/>
</dbReference>
<dbReference type="PANTHER" id="PTHR43685:SF2">
    <property type="entry name" value="GLYCOSYLTRANSFERASE 2-LIKE DOMAIN-CONTAINING PROTEIN"/>
    <property type="match status" value="1"/>
</dbReference>
<dbReference type="EMBL" id="ANNX02000047">
    <property type="protein sequence ID" value="KYC37131.1"/>
    <property type="molecule type" value="Genomic_DNA"/>
</dbReference>
<accession>A0A139WXG6</accession>
<dbReference type="Proteomes" id="UP000076925">
    <property type="component" value="Unassembled WGS sequence"/>
</dbReference>
<comment type="caution">
    <text evidence="2">The sequence shown here is derived from an EMBL/GenBank/DDBJ whole genome shotgun (WGS) entry which is preliminary data.</text>
</comment>
<organism evidence="2 3">
    <name type="scientific">Scytonema hofmannii PCC 7110</name>
    <dbReference type="NCBI Taxonomy" id="128403"/>
    <lineage>
        <taxon>Bacteria</taxon>
        <taxon>Bacillati</taxon>
        <taxon>Cyanobacteriota</taxon>
        <taxon>Cyanophyceae</taxon>
        <taxon>Nostocales</taxon>
        <taxon>Scytonemataceae</taxon>
        <taxon>Scytonema</taxon>
    </lineage>
</organism>
<dbReference type="CDD" id="cd00761">
    <property type="entry name" value="Glyco_tranf_GTA_type"/>
    <property type="match status" value="1"/>
</dbReference>
<dbReference type="AlphaFoldDB" id="A0A139WXG6"/>
<dbReference type="SUPFAM" id="SSF53448">
    <property type="entry name" value="Nucleotide-diphospho-sugar transferases"/>
    <property type="match status" value="1"/>
</dbReference>
<dbReference type="GO" id="GO:0016740">
    <property type="term" value="F:transferase activity"/>
    <property type="evidence" value="ECO:0007669"/>
    <property type="project" value="UniProtKB-KW"/>
</dbReference>
<dbReference type="OrthoDB" id="8936324at2"/>